<proteinExistence type="predicted"/>
<keyword evidence="6" id="KW-1185">Reference proteome</keyword>
<evidence type="ECO:0000256" key="1">
    <source>
        <dbReference type="ARBA" id="ARBA00023015"/>
    </source>
</evidence>
<evidence type="ECO:0000313" key="5">
    <source>
        <dbReference type="EMBL" id="KYH35295.1"/>
    </source>
</evidence>
<dbReference type="GO" id="GO:0003700">
    <property type="term" value="F:DNA-binding transcription factor activity"/>
    <property type="evidence" value="ECO:0007669"/>
    <property type="project" value="InterPro"/>
</dbReference>
<reference evidence="5 6" key="1">
    <citation type="submission" date="2016-02" db="EMBL/GenBank/DDBJ databases">
        <title>Genome sequence of Clostridium tepidiprofundi DSM 19306.</title>
        <authorList>
            <person name="Poehlein A."/>
            <person name="Daniel R."/>
        </authorList>
    </citation>
    <scope>NUCLEOTIDE SEQUENCE [LARGE SCALE GENOMIC DNA]</scope>
    <source>
        <strain evidence="5 6">DSM 19306</strain>
    </source>
</reference>
<dbReference type="PROSITE" id="PS50987">
    <property type="entry name" value="HTH_ARSR_2"/>
    <property type="match status" value="1"/>
</dbReference>
<keyword evidence="2" id="KW-0238">DNA-binding</keyword>
<dbReference type="Pfam" id="PF01022">
    <property type="entry name" value="HTH_5"/>
    <property type="match status" value="1"/>
</dbReference>
<dbReference type="PRINTS" id="PR00778">
    <property type="entry name" value="HTHARSR"/>
</dbReference>
<dbReference type="OrthoDB" id="9802016at2"/>
<dbReference type="InterPro" id="IPR001845">
    <property type="entry name" value="HTH_ArsR_DNA-bd_dom"/>
</dbReference>
<dbReference type="PANTHER" id="PTHR43132:SF2">
    <property type="entry name" value="ARSENICAL RESISTANCE OPERON REPRESSOR ARSR-RELATED"/>
    <property type="match status" value="1"/>
</dbReference>
<organism evidence="5 6">
    <name type="scientific">Clostridium tepidiprofundi DSM 19306</name>
    <dbReference type="NCBI Taxonomy" id="1121338"/>
    <lineage>
        <taxon>Bacteria</taxon>
        <taxon>Bacillati</taxon>
        <taxon>Bacillota</taxon>
        <taxon>Clostridia</taxon>
        <taxon>Eubacteriales</taxon>
        <taxon>Clostridiaceae</taxon>
        <taxon>Clostridium</taxon>
    </lineage>
</organism>
<dbReference type="NCBIfam" id="NF033788">
    <property type="entry name" value="HTH_metalloreg"/>
    <property type="match status" value="1"/>
</dbReference>
<dbReference type="SUPFAM" id="SSF46785">
    <property type="entry name" value="Winged helix' DNA-binding domain"/>
    <property type="match status" value="1"/>
</dbReference>
<keyword evidence="3" id="KW-0804">Transcription</keyword>
<dbReference type="InterPro" id="IPR051011">
    <property type="entry name" value="Metal_resp_trans_reg"/>
</dbReference>
<dbReference type="CDD" id="cd00090">
    <property type="entry name" value="HTH_ARSR"/>
    <property type="match status" value="1"/>
</dbReference>
<evidence type="ECO:0000256" key="3">
    <source>
        <dbReference type="ARBA" id="ARBA00023163"/>
    </source>
</evidence>
<dbReference type="RefSeq" id="WP_066822657.1">
    <property type="nucleotide sequence ID" value="NZ_LTBA01000004.1"/>
</dbReference>
<evidence type="ECO:0000256" key="2">
    <source>
        <dbReference type="ARBA" id="ARBA00023125"/>
    </source>
</evidence>
<dbReference type="STRING" id="1121338.CLTEP_06990"/>
<dbReference type="Gene3D" id="1.10.10.10">
    <property type="entry name" value="Winged helix-like DNA-binding domain superfamily/Winged helix DNA-binding domain"/>
    <property type="match status" value="1"/>
</dbReference>
<dbReference type="Proteomes" id="UP000075531">
    <property type="component" value="Unassembled WGS sequence"/>
</dbReference>
<evidence type="ECO:0000313" key="6">
    <source>
        <dbReference type="Proteomes" id="UP000075531"/>
    </source>
</evidence>
<dbReference type="EMBL" id="LTBA01000004">
    <property type="protein sequence ID" value="KYH35295.1"/>
    <property type="molecule type" value="Genomic_DNA"/>
</dbReference>
<dbReference type="PANTHER" id="PTHR43132">
    <property type="entry name" value="ARSENICAL RESISTANCE OPERON REPRESSOR ARSR-RELATED"/>
    <property type="match status" value="1"/>
</dbReference>
<dbReference type="InterPro" id="IPR011991">
    <property type="entry name" value="ArsR-like_HTH"/>
</dbReference>
<feature type="domain" description="HTH arsR-type" evidence="4">
    <location>
        <begin position="3"/>
        <end position="97"/>
    </location>
</feature>
<dbReference type="InterPro" id="IPR036388">
    <property type="entry name" value="WH-like_DNA-bd_sf"/>
</dbReference>
<dbReference type="GO" id="GO:0003677">
    <property type="term" value="F:DNA binding"/>
    <property type="evidence" value="ECO:0007669"/>
    <property type="project" value="UniProtKB-KW"/>
</dbReference>
<dbReference type="InterPro" id="IPR036390">
    <property type="entry name" value="WH_DNA-bd_sf"/>
</dbReference>
<sequence>MEAKLKKLERMADLLKTLGHPVRLFIIICLMNKKCNVSEIQQQLSLPQSTVSQHLRILKAKKIIEGERSGIEIKYSLIDDSAKKIVEFLVDNYEEMATNKWY</sequence>
<gene>
    <name evidence="5" type="primary">smtB_1</name>
    <name evidence="5" type="ORF">CLTEP_06990</name>
</gene>
<name>A0A151B5U9_9CLOT</name>
<protein>
    <submittedName>
        <fullName evidence="5">HTH-type transcriptional repressor SmtB</fullName>
    </submittedName>
</protein>
<evidence type="ECO:0000259" key="4">
    <source>
        <dbReference type="PROSITE" id="PS50987"/>
    </source>
</evidence>
<dbReference type="PATRIC" id="fig|1121338.3.peg.709"/>
<dbReference type="AlphaFoldDB" id="A0A151B5U9"/>
<accession>A0A151B5U9</accession>
<keyword evidence="1" id="KW-0805">Transcription regulation</keyword>
<comment type="caution">
    <text evidence="5">The sequence shown here is derived from an EMBL/GenBank/DDBJ whole genome shotgun (WGS) entry which is preliminary data.</text>
</comment>
<dbReference type="SMART" id="SM00418">
    <property type="entry name" value="HTH_ARSR"/>
    <property type="match status" value="1"/>
</dbReference>